<feature type="compositionally biased region" description="Low complexity" evidence="1">
    <location>
        <begin position="66"/>
        <end position="87"/>
    </location>
</feature>
<proteinExistence type="predicted"/>
<dbReference type="AlphaFoldDB" id="A0A553H2E8"/>
<protein>
    <submittedName>
        <fullName evidence="3">Uncharacterized protein</fullName>
    </submittedName>
</protein>
<name>A0A553H2E8_9PSED</name>
<evidence type="ECO:0000256" key="2">
    <source>
        <dbReference type="SAM" id="SignalP"/>
    </source>
</evidence>
<organism evidence="3 4">
    <name type="scientific">Pseudomonas mangiferae</name>
    <dbReference type="NCBI Taxonomy" id="2593654"/>
    <lineage>
        <taxon>Bacteria</taxon>
        <taxon>Pseudomonadati</taxon>
        <taxon>Pseudomonadota</taxon>
        <taxon>Gammaproteobacteria</taxon>
        <taxon>Pseudomonadales</taxon>
        <taxon>Pseudomonadaceae</taxon>
        <taxon>Pseudomonas</taxon>
    </lineage>
</organism>
<feature type="chain" id="PRO_5021758158" evidence="2">
    <location>
        <begin position="21"/>
        <end position="101"/>
    </location>
</feature>
<sequence>MKRTLTALLISGLLAAPAFADSTGPTNPVPPSDPAAPTSPIGVNGQGTSPDNVGNKPATEVGRGTGRSTGTATGDGTTGEATGTGKATQEDTGKSGTTKGQ</sequence>
<dbReference type="Proteomes" id="UP000315235">
    <property type="component" value="Unassembled WGS sequence"/>
</dbReference>
<keyword evidence="4" id="KW-1185">Reference proteome</keyword>
<feature type="region of interest" description="Disordered" evidence="1">
    <location>
        <begin position="18"/>
        <end position="101"/>
    </location>
</feature>
<gene>
    <name evidence="3" type="ORF">FM069_05660</name>
</gene>
<dbReference type="RefSeq" id="WP_143487314.1">
    <property type="nucleotide sequence ID" value="NZ_VJOY01000003.1"/>
</dbReference>
<evidence type="ECO:0000313" key="3">
    <source>
        <dbReference type="EMBL" id="TRX75922.1"/>
    </source>
</evidence>
<evidence type="ECO:0000256" key="1">
    <source>
        <dbReference type="SAM" id="MobiDB-lite"/>
    </source>
</evidence>
<feature type="signal peptide" evidence="2">
    <location>
        <begin position="1"/>
        <end position="20"/>
    </location>
</feature>
<reference evidence="3 4" key="1">
    <citation type="submission" date="2019-07" db="EMBL/GenBank/DDBJ databases">
        <title>Pseudomonas mangiferae sp. nov., isolated from bark of mango tree in Thailand.</title>
        <authorList>
            <person name="Srisuk N."/>
            <person name="Anurat P."/>
        </authorList>
    </citation>
    <scope>NUCLEOTIDE SEQUENCE [LARGE SCALE GENOMIC DNA]</scope>
    <source>
        <strain evidence="3 4">DMKU_BBB3-04</strain>
    </source>
</reference>
<evidence type="ECO:0000313" key="4">
    <source>
        <dbReference type="Proteomes" id="UP000315235"/>
    </source>
</evidence>
<accession>A0A553H2E8</accession>
<keyword evidence="2" id="KW-0732">Signal</keyword>
<comment type="caution">
    <text evidence="3">The sequence shown here is derived from an EMBL/GenBank/DDBJ whole genome shotgun (WGS) entry which is preliminary data.</text>
</comment>
<dbReference type="EMBL" id="VJOY01000003">
    <property type="protein sequence ID" value="TRX75922.1"/>
    <property type="molecule type" value="Genomic_DNA"/>
</dbReference>